<dbReference type="Gene3D" id="3.40.630.30">
    <property type="match status" value="1"/>
</dbReference>
<reference evidence="2 3" key="1">
    <citation type="journal article" date="2015" name="Int. J. Syst. Evol. Microbiol.">
        <title>Carboxylicivirga linearis sp. nov., isolated from a sea cucumber culture pond.</title>
        <authorList>
            <person name="Wang F.Q."/>
            <person name="Zhou Y.X."/>
            <person name="Lin X.Z."/>
            <person name="Chen G.J."/>
            <person name="Du Z.J."/>
        </authorList>
    </citation>
    <scope>NUCLEOTIDE SEQUENCE [LARGE SCALE GENOMIC DNA]</scope>
    <source>
        <strain evidence="2 3">FB218</strain>
    </source>
</reference>
<evidence type="ECO:0000313" key="3">
    <source>
        <dbReference type="Proteomes" id="UP000708576"/>
    </source>
</evidence>
<dbReference type="InterPro" id="IPR016181">
    <property type="entry name" value="Acyl_CoA_acyltransferase"/>
</dbReference>
<accession>A0ABS5JPM7</accession>
<dbReference type="InterPro" id="IPR000182">
    <property type="entry name" value="GNAT_dom"/>
</dbReference>
<organism evidence="2 3">
    <name type="scientific">Carboxylicivirga linearis</name>
    <dbReference type="NCBI Taxonomy" id="1628157"/>
    <lineage>
        <taxon>Bacteria</taxon>
        <taxon>Pseudomonadati</taxon>
        <taxon>Bacteroidota</taxon>
        <taxon>Bacteroidia</taxon>
        <taxon>Marinilabiliales</taxon>
        <taxon>Marinilabiliaceae</taxon>
        <taxon>Carboxylicivirga</taxon>
    </lineage>
</organism>
<protein>
    <submittedName>
        <fullName evidence="2">Beta-lysine N-acetyltransferase</fullName>
    </submittedName>
</protein>
<comment type="caution">
    <text evidence="2">The sequence shown here is derived from an EMBL/GenBank/DDBJ whole genome shotgun (WGS) entry which is preliminary data.</text>
</comment>
<dbReference type="InterPro" id="IPR022525">
    <property type="entry name" value="GNAT_AblB"/>
</dbReference>
<proteinExistence type="predicted"/>
<evidence type="ECO:0000259" key="1">
    <source>
        <dbReference type="PROSITE" id="PS51186"/>
    </source>
</evidence>
<dbReference type="EMBL" id="JAGUCO010000001">
    <property type="protein sequence ID" value="MBS2096846.1"/>
    <property type="molecule type" value="Genomic_DNA"/>
</dbReference>
<evidence type="ECO:0000313" key="2">
    <source>
        <dbReference type="EMBL" id="MBS2096846.1"/>
    </source>
</evidence>
<sequence>MSDTIEVMGQKSLIQHGKHNNRIYLMKLDLQEAEQVIDQLSDLARQYGYTKIFCKVPKQVAPLFIADGYLMEGQIPHFYEGENDVCFMAKFLSSDRILHIEKDQLSELSSLLQENPGSKLNFDSRASEYEVRRLTEDDVDEIVGIYKEVFKTYPFPIHDPEYIRQTMTENVQYYGAVKDGVIGALASSEIDFKGKNAEMTDFATGGIHRGNGLSTMLLSAMEKEMKKQGIFTLYTIARLNSVPMNKTFIRAGYTYSGTLVKNTNIAGTIESMNVYFKHI</sequence>
<dbReference type="Pfam" id="PF00583">
    <property type="entry name" value="Acetyltransf_1"/>
    <property type="match status" value="1"/>
</dbReference>
<keyword evidence="3" id="KW-1185">Reference proteome</keyword>
<name>A0ABS5JPM7_9BACT</name>
<dbReference type="RefSeq" id="WP_212212355.1">
    <property type="nucleotide sequence ID" value="NZ_JAGUCO010000001.1"/>
</dbReference>
<dbReference type="CDD" id="cd04301">
    <property type="entry name" value="NAT_SF"/>
    <property type="match status" value="1"/>
</dbReference>
<dbReference type="NCBIfam" id="TIGR03827">
    <property type="entry name" value="GNAT_ablB"/>
    <property type="match status" value="1"/>
</dbReference>
<dbReference type="PROSITE" id="PS51186">
    <property type="entry name" value="GNAT"/>
    <property type="match status" value="1"/>
</dbReference>
<gene>
    <name evidence="2" type="primary">ablB</name>
    <name evidence="2" type="ORF">KEM10_01065</name>
</gene>
<dbReference type="SUPFAM" id="SSF55729">
    <property type="entry name" value="Acyl-CoA N-acyltransferases (Nat)"/>
    <property type="match status" value="1"/>
</dbReference>
<feature type="domain" description="N-acetyltransferase" evidence="1">
    <location>
        <begin position="129"/>
        <end position="275"/>
    </location>
</feature>
<dbReference type="Proteomes" id="UP000708576">
    <property type="component" value="Unassembled WGS sequence"/>
</dbReference>